<organism evidence="9 10">
    <name type="scientific">Weissella paramesenteroides</name>
    <name type="common">Leuconostoc paramesenteroides</name>
    <dbReference type="NCBI Taxonomy" id="1249"/>
    <lineage>
        <taxon>Bacteria</taxon>
        <taxon>Bacillati</taxon>
        <taxon>Bacillota</taxon>
        <taxon>Bacilli</taxon>
        <taxon>Lactobacillales</taxon>
        <taxon>Lactobacillaceae</taxon>
        <taxon>Weissella</taxon>
    </lineage>
</organism>
<comment type="subcellular location">
    <subcellularLocation>
        <location evidence="2 6">Cytoplasm</location>
    </subcellularLocation>
</comment>
<feature type="domain" description="RecX first three-helical" evidence="8">
    <location>
        <begin position="65"/>
        <end position="104"/>
    </location>
</feature>
<comment type="similarity">
    <text evidence="3 6">Belongs to the RecX family.</text>
</comment>
<dbReference type="EMBL" id="JAANXN010000003">
    <property type="protein sequence ID" value="MDF8370669.1"/>
    <property type="molecule type" value="Genomic_DNA"/>
</dbReference>
<comment type="caution">
    <text evidence="9">The sequence shown here is derived from an EMBL/GenBank/DDBJ whole genome shotgun (WGS) entry which is preliminary data.</text>
</comment>
<dbReference type="Gene3D" id="1.10.10.10">
    <property type="entry name" value="Winged helix-like DNA-binding domain superfamily/Winged helix DNA-binding domain"/>
    <property type="match status" value="4"/>
</dbReference>
<dbReference type="PANTHER" id="PTHR33602:SF1">
    <property type="entry name" value="REGULATORY PROTEIN RECX FAMILY PROTEIN"/>
    <property type="match status" value="1"/>
</dbReference>
<dbReference type="Proteomes" id="UP001215461">
    <property type="component" value="Unassembled WGS sequence"/>
</dbReference>
<evidence type="ECO:0000256" key="6">
    <source>
        <dbReference type="HAMAP-Rule" id="MF_01114"/>
    </source>
</evidence>
<accession>A0ABD4XHJ3</accession>
<dbReference type="InterPro" id="IPR053926">
    <property type="entry name" value="RecX_HTH_1st"/>
</dbReference>
<protein>
    <recommendedName>
        <fullName evidence="4 6">Regulatory protein RecX</fullName>
    </recommendedName>
</protein>
<dbReference type="HAMAP" id="MF_01114">
    <property type="entry name" value="RecX"/>
    <property type="match status" value="1"/>
</dbReference>
<proteinExistence type="inferred from homology"/>
<evidence type="ECO:0000259" key="7">
    <source>
        <dbReference type="Pfam" id="PF02631"/>
    </source>
</evidence>
<evidence type="ECO:0000256" key="3">
    <source>
        <dbReference type="ARBA" id="ARBA00009695"/>
    </source>
</evidence>
<dbReference type="Pfam" id="PF02631">
    <property type="entry name" value="RecX_HTH2"/>
    <property type="match status" value="1"/>
</dbReference>
<feature type="domain" description="RecX second three-helical" evidence="7">
    <location>
        <begin position="111"/>
        <end position="152"/>
    </location>
</feature>
<evidence type="ECO:0000256" key="5">
    <source>
        <dbReference type="ARBA" id="ARBA00022490"/>
    </source>
</evidence>
<evidence type="ECO:0000256" key="4">
    <source>
        <dbReference type="ARBA" id="ARBA00018111"/>
    </source>
</evidence>
<dbReference type="Pfam" id="PF21982">
    <property type="entry name" value="RecX_HTH1"/>
    <property type="match status" value="1"/>
</dbReference>
<evidence type="ECO:0000256" key="2">
    <source>
        <dbReference type="ARBA" id="ARBA00004496"/>
    </source>
</evidence>
<dbReference type="InterPro" id="IPR036388">
    <property type="entry name" value="WH-like_DNA-bd_sf"/>
</dbReference>
<dbReference type="PANTHER" id="PTHR33602">
    <property type="entry name" value="REGULATORY PROTEIN RECX FAMILY PROTEIN"/>
    <property type="match status" value="1"/>
</dbReference>
<gene>
    <name evidence="6" type="primary">recX</name>
    <name evidence="9" type="ORF">G9403_03195</name>
</gene>
<dbReference type="AlphaFoldDB" id="A0ABD4XHJ3"/>
<evidence type="ECO:0000256" key="1">
    <source>
        <dbReference type="ARBA" id="ARBA00003529"/>
    </source>
</evidence>
<keyword evidence="5 6" id="KW-0963">Cytoplasm</keyword>
<reference evidence="9 10" key="1">
    <citation type="submission" date="2020-03" db="EMBL/GenBank/DDBJ databases">
        <title>Comparative genomics of Weissella paramesenteroides.</title>
        <authorList>
            <person name="Kant R."/>
            <person name="Takala T."/>
            <person name="Saris P."/>
        </authorList>
    </citation>
    <scope>NUCLEOTIDE SEQUENCE [LARGE SCALE GENOMIC DNA]</scope>
    <source>
        <strain evidence="9 10">SJ27-4</strain>
    </source>
</reference>
<evidence type="ECO:0000259" key="8">
    <source>
        <dbReference type="Pfam" id="PF21982"/>
    </source>
</evidence>
<dbReference type="InterPro" id="IPR003783">
    <property type="entry name" value="Regulatory_RecX"/>
</dbReference>
<dbReference type="GO" id="GO:0006282">
    <property type="term" value="P:regulation of DNA repair"/>
    <property type="evidence" value="ECO:0007669"/>
    <property type="project" value="UniProtKB-UniRule"/>
</dbReference>
<dbReference type="InterPro" id="IPR053924">
    <property type="entry name" value="RecX_HTH_2nd"/>
</dbReference>
<evidence type="ECO:0000313" key="9">
    <source>
        <dbReference type="EMBL" id="MDF8370669.1"/>
    </source>
</evidence>
<sequence>MEGTMQTVTKVTRQRRMGRYNIYLDDEYAFAVDEKILITYNLFKGATLDDAAIEQIKSAEFSQKAYTRALIYATGQMCTSQQVYLKLKEQGYDQQIIKDVISRLKDDHVLDDVTYAETYVDQAKSAGKLGPRGVKFKLQQAGIDQFVIEDALAAYTITDQVDALAERVGQLLEKNARHSTFLAEQKTQQKLLQQGFDQRLIQQAISEHRAIEAPDADQEWENLDRDATIAANRYTSFEGWEFKNKLKAAMYRKGYDLNLVDRWLKQRD</sequence>
<comment type="function">
    <text evidence="1 6">Modulates RecA activity.</text>
</comment>
<evidence type="ECO:0000313" key="10">
    <source>
        <dbReference type="Proteomes" id="UP001215461"/>
    </source>
</evidence>
<name>A0ABD4XHJ3_WEIPA</name>
<dbReference type="GO" id="GO:0005737">
    <property type="term" value="C:cytoplasm"/>
    <property type="evidence" value="ECO:0007669"/>
    <property type="project" value="UniProtKB-SubCell"/>
</dbReference>